<evidence type="ECO:0000313" key="2">
    <source>
        <dbReference type="Proteomes" id="UP000030687"/>
    </source>
</evidence>
<organism evidence="1 2">
    <name type="scientific">Citrus clementina</name>
    <name type="common">Clementine</name>
    <name type="synonym">Citrus deliciosa x Citrus sinensis</name>
    <dbReference type="NCBI Taxonomy" id="85681"/>
    <lineage>
        <taxon>Eukaryota</taxon>
        <taxon>Viridiplantae</taxon>
        <taxon>Streptophyta</taxon>
        <taxon>Embryophyta</taxon>
        <taxon>Tracheophyta</taxon>
        <taxon>Spermatophyta</taxon>
        <taxon>Magnoliopsida</taxon>
        <taxon>eudicotyledons</taxon>
        <taxon>Gunneridae</taxon>
        <taxon>Pentapetalae</taxon>
        <taxon>rosids</taxon>
        <taxon>malvids</taxon>
        <taxon>Sapindales</taxon>
        <taxon>Rutaceae</taxon>
        <taxon>Aurantioideae</taxon>
        <taxon>Citrus</taxon>
    </lineage>
</organism>
<evidence type="ECO:0000313" key="1">
    <source>
        <dbReference type="EMBL" id="ESR66708.1"/>
    </source>
</evidence>
<reference evidence="1 2" key="1">
    <citation type="submission" date="2013-10" db="EMBL/GenBank/DDBJ databases">
        <authorList>
            <consortium name="International Citrus Genome Consortium"/>
            <person name="Jenkins J."/>
            <person name="Schmutz J."/>
            <person name="Prochnik S."/>
            <person name="Rokhsar D."/>
            <person name="Gmitter F."/>
            <person name="Ollitrault P."/>
            <person name="Machado M."/>
            <person name="Talon M."/>
            <person name="Wincker P."/>
            <person name="Jaillon O."/>
            <person name="Morgante M."/>
        </authorList>
    </citation>
    <scope>NUCLEOTIDE SEQUENCE</scope>
    <source>
        <strain evidence="2">cv. Clemenules</strain>
    </source>
</reference>
<accession>V4U1M2</accession>
<dbReference type="Proteomes" id="UP000030687">
    <property type="component" value="Unassembled WGS sequence"/>
</dbReference>
<proteinExistence type="predicted"/>
<name>V4U1M2_CITCL</name>
<dbReference type="InterPro" id="IPR053091">
    <property type="entry name" value="PSII_Assembly/Photoprotect-Rel"/>
</dbReference>
<dbReference type="PANTHER" id="PTHR37752:SF1">
    <property type="entry name" value="OS02G0610700 PROTEIN"/>
    <property type="match status" value="1"/>
</dbReference>
<sequence length="116" mass="13272">MASAYDVQARAIVIINGAPEFSSSLRYPCSSATFLKWGWRRDLNVSLVTRRTKGQAFQVLANPNISPRTNDSSKKIIMVDPLEAKRLANKQMQEIQAKEKFKVEEIHYLMKIMNNK</sequence>
<dbReference type="Gramene" id="ESR66708">
    <property type="protein sequence ID" value="ESR66708"/>
    <property type="gene ID" value="CICLE_v10009752mg"/>
</dbReference>
<dbReference type="GO" id="GO:0009535">
    <property type="term" value="C:chloroplast thylakoid membrane"/>
    <property type="evidence" value="ECO:0007669"/>
    <property type="project" value="TreeGrafter"/>
</dbReference>
<protein>
    <submittedName>
        <fullName evidence="1">Uncharacterized protein</fullName>
    </submittedName>
</protein>
<dbReference type="PANTHER" id="PTHR37752">
    <property type="entry name" value="OS02G0610700 PROTEIN"/>
    <property type="match status" value="1"/>
</dbReference>
<keyword evidence="2" id="KW-1185">Reference proteome</keyword>
<dbReference type="EMBL" id="KI535697">
    <property type="protein sequence ID" value="ESR66708.1"/>
    <property type="molecule type" value="Genomic_DNA"/>
</dbReference>
<dbReference type="AlphaFoldDB" id="V4U1M2"/>
<gene>
    <name evidence="1" type="ORF">CICLE_v10009752mg</name>
</gene>